<dbReference type="PANTHER" id="PTHR14647:SF83">
    <property type="entry name" value="GALACTOSE-3-O-SULFOTRANSFERASE 3"/>
    <property type="match status" value="1"/>
</dbReference>
<comment type="subcellular location">
    <subcellularLocation>
        <location evidence="1">Golgi apparatus membrane</location>
        <topology evidence="1">Single-pass type II membrane protein</topology>
    </subcellularLocation>
</comment>
<dbReference type="Pfam" id="PF06990">
    <property type="entry name" value="Gal-3-0_sulfotr"/>
    <property type="match status" value="1"/>
</dbReference>
<feature type="region of interest" description="Disordered" evidence="10">
    <location>
        <begin position="476"/>
        <end position="513"/>
    </location>
</feature>
<evidence type="ECO:0000256" key="5">
    <source>
        <dbReference type="ARBA" id="ARBA00022968"/>
    </source>
</evidence>
<keyword evidence="6 11" id="KW-1133">Transmembrane helix</keyword>
<dbReference type="Proteomes" id="UP001652624">
    <property type="component" value="Chromosome 17"/>
</dbReference>
<dbReference type="SUPFAM" id="SSF52540">
    <property type="entry name" value="P-loop containing nucleoside triphosphate hydrolases"/>
    <property type="match status" value="1"/>
</dbReference>
<accession>A0ABM3W5Y9</accession>
<evidence type="ECO:0000256" key="2">
    <source>
        <dbReference type="ARBA" id="ARBA00008124"/>
    </source>
</evidence>
<dbReference type="Gene3D" id="3.40.50.300">
    <property type="entry name" value="P-loop containing nucleotide triphosphate hydrolases"/>
    <property type="match status" value="1"/>
</dbReference>
<evidence type="ECO:0000256" key="11">
    <source>
        <dbReference type="SAM" id="Phobius"/>
    </source>
</evidence>
<keyword evidence="12" id="KW-1185">Reference proteome</keyword>
<feature type="compositionally biased region" description="Low complexity" evidence="10">
    <location>
        <begin position="503"/>
        <end position="513"/>
    </location>
</feature>
<evidence type="ECO:0000256" key="10">
    <source>
        <dbReference type="SAM" id="MobiDB-lite"/>
    </source>
</evidence>
<keyword evidence="4 11" id="KW-0812">Transmembrane</keyword>
<feature type="region of interest" description="Disordered" evidence="10">
    <location>
        <begin position="1"/>
        <end position="51"/>
    </location>
</feature>
<feature type="compositionally biased region" description="Basic and acidic residues" evidence="10">
    <location>
        <begin position="1"/>
        <end position="15"/>
    </location>
</feature>
<evidence type="ECO:0000313" key="13">
    <source>
        <dbReference type="RefSeq" id="XP_060031996.1"/>
    </source>
</evidence>
<keyword evidence="8 11" id="KW-0472">Membrane</keyword>
<evidence type="ECO:0000256" key="4">
    <source>
        <dbReference type="ARBA" id="ARBA00022692"/>
    </source>
</evidence>
<keyword evidence="5" id="KW-0735">Signal-anchor</keyword>
<keyword evidence="7" id="KW-0333">Golgi apparatus</keyword>
<protein>
    <submittedName>
        <fullName evidence="13">Galactose-3-O-sulfotransferase 3 isoform X1</fullName>
    </submittedName>
</protein>
<name>A0ABM3W5Y9_ERIEU</name>
<feature type="compositionally biased region" description="Pro residues" evidence="10">
    <location>
        <begin position="490"/>
        <end position="502"/>
    </location>
</feature>
<evidence type="ECO:0000313" key="12">
    <source>
        <dbReference type="Proteomes" id="UP001652624"/>
    </source>
</evidence>
<dbReference type="PANTHER" id="PTHR14647">
    <property type="entry name" value="GALACTOSE-3-O-SULFOTRANSFERASE"/>
    <property type="match status" value="1"/>
</dbReference>
<evidence type="ECO:0000256" key="7">
    <source>
        <dbReference type="ARBA" id="ARBA00023034"/>
    </source>
</evidence>
<evidence type="ECO:0000256" key="3">
    <source>
        <dbReference type="ARBA" id="ARBA00022679"/>
    </source>
</evidence>
<keyword evidence="9" id="KW-0325">Glycoprotein</keyword>
<dbReference type="GeneID" id="103109654"/>
<feature type="transmembrane region" description="Helical" evidence="11">
    <location>
        <begin position="103"/>
        <end position="126"/>
    </location>
</feature>
<reference evidence="13" key="1">
    <citation type="submission" date="2025-08" db="UniProtKB">
        <authorList>
            <consortium name="RefSeq"/>
        </authorList>
    </citation>
    <scope>IDENTIFICATION</scope>
</reference>
<organism evidence="12 13">
    <name type="scientific">Erinaceus europaeus</name>
    <name type="common">Western European hedgehog</name>
    <dbReference type="NCBI Taxonomy" id="9365"/>
    <lineage>
        <taxon>Eukaryota</taxon>
        <taxon>Metazoa</taxon>
        <taxon>Chordata</taxon>
        <taxon>Craniata</taxon>
        <taxon>Vertebrata</taxon>
        <taxon>Euteleostomi</taxon>
        <taxon>Mammalia</taxon>
        <taxon>Eutheria</taxon>
        <taxon>Laurasiatheria</taxon>
        <taxon>Eulipotyphla</taxon>
        <taxon>Erinaceidae</taxon>
        <taxon>Erinaceinae</taxon>
        <taxon>Erinaceus</taxon>
    </lineage>
</organism>
<dbReference type="InterPro" id="IPR009729">
    <property type="entry name" value="Gal-3-0_sulfotransfrase"/>
</dbReference>
<gene>
    <name evidence="13" type="primary">GAL3ST3</name>
</gene>
<evidence type="ECO:0000256" key="9">
    <source>
        <dbReference type="ARBA" id="ARBA00023180"/>
    </source>
</evidence>
<dbReference type="InterPro" id="IPR027417">
    <property type="entry name" value="P-loop_NTPase"/>
</dbReference>
<sequence length="513" mass="57981">MGGGRRAEPGEAEPRGRRHLIPSRRVQAADTGRPRTRGQFPGQGWQASRPRWPCYQSPKSPHECRPRESWVARPWLVQGWELHMPPLLQRLQQATKMMSRRKVLLLVLGCGAVSLLIHQGAQLSWYPKLFPASCPPPRASPVRPKHLTVAFLKTHKTAGTTVQNILFRFAERHNLTVALPHPSCEHQFCYPRNFSGRFVHPATRPPHVLASHLRFDRQELARLMPPGTIYVTILREPAAMFESLFSYYNQYCPAFRRVPNASLEAFLRQPEAYYRAGEHFAMFAHNTLAYDLGGDNERGPDSTYLASLIRQVEEVFSLVMIAEYFDESLVLLRRLLAWDLDDVLYAKLNARAAGSRLALPAALARAARAWNALDAGLYAHFNASFWRRVARAGRGCVEREARELRAARERLLRRCFGERPALRPAAQIRTRQLQPWQPSRKVAILGYDLPRGGAGAATDACLKLAMPEVQYSSYLLRKQKRRGGARPRPEPAPAPEDPPPRPIRALPRAAPGA</sequence>
<evidence type="ECO:0000256" key="1">
    <source>
        <dbReference type="ARBA" id="ARBA00004323"/>
    </source>
</evidence>
<keyword evidence="3" id="KW-0808">Transferase</keyword>
<dbReference type="RefSeq" id="XP_060031996.1">
    <property type="nucleotide sequence ID" value="XM_060176013.1"/>
</dbReference>
<evidence type="ECO:0000256" key="6">
    <source>
        <dbReference type="ARBA" id="ARBA00022989"/>
    </source>
</evidence>
<evidence type="ECO:0000256" key="8">
    <source>
        <dbReference type="ARBA" id="ARBA00023136"/>
    </source>
</evidence>
<comment type="similarity">
    <text evidence="2">Belongs to the galactose-3-O-sulfotransferase family.</text>
</comment>
<proteinExistence type="inferred from homology"/>